<organism evidence="1 2">
    <name type="scientific">Trypanosoma theileri</name>
    <dbReference type="NCBI Taxonomy" id="67003"/>
    <lineage>
        <taxon>Eukaryota</taxon>
        <taxon>Discoba</taxon>
        <taxon>Euglenozoa</taxon>
        <taxon>Kinetoplastea</taxon>
        <taxon>Metakinetoplastina</taxon>
        <taxon>Trypanosomatida</taxon>
        <taxon>Trypanosomatidae</taxon>
        <taxon>Trypanosoma</taxon>
    </lineage>
</organism>
<dbReference type="VEuPathDB" id="TriTrypDB:TM35_000041910"/>
<dbReference type="OrthoDB" id="10355038at2759"/>
<dbReference type="EMBL" id="NBCO01000004">
    <property type="protein sequence ID" value="ORC91977.1"/>
    <property type="molecule type" value="Genomic_DNA"/>
</dbReference>
<sequence>MSSIAVGDVVEVTLSKLPPLKVLGVVKDITGIDTALVSLGEGFTPEAIQVSSTGLQRVCAGSDVGLVGANETGKQKIDQNHTIIRKQKEDKLSEMNSKDLLSSSDKSMSANPVNGLRVLFKLLDSLLSWRSPQVTLGVLVCGILSFLAYDERITSIFLTEGTKYPTQFYHLMRTLTILIGLSTPVGKPPSSTSALFILSGMIIIACCEWFYHQEVHLCFVVSTMIVVRTVYSCFSFFRSLV</sequence>
<reference evidence="1 2" key="1">
    <citation type="submission" date="2017-03" db="EMBL/GenBank/DDBJ databases">
        <title>An alternative strategy for trypanosome survival in the mammalian bloodstream revealed through genome and transcriptome analysis of the ubiquitous bovine parasite Trypanosoma (Megatrypanum) theileri.</title>
        <authorList>
            <person name="Kelly S."/>
            <person name="Ivens A."/>
            <person name="Mott A."/>
            <person name="O'Neill E."/>
            <person name="Emms D."/>
            <person name="Macleod O."/>
            <person name="Voorheis P."/>
            <person name="Matthews J."/>
            <person name="Matthews K."/>
            <person name="Carrington M."/>
        </authorList>
    </citation>
    <scope>NUCLEOTIDE SEQUENCE [LARGE SCALE GENOMIC DNA]</scope>
    <source>
        <strain evidence="1">Edinburgh</strain>
    </source>
</reference>
<dbReference type="AlphaFoldDB" id="A0A1X0P4W0"/>
<dbReference type="RefSeq" id="XP_028886043.1">
    <property type="nucleotide sequence ID" value="XM_029022385.1"/>
</dbReference>
<dbReference type="Proteomes" id="UP000192257">
    <property type="component" value="Unassembled WGS sequence"/>
</dbReference>
<accession>A0A1X0P4W0</accession>
<gene>
    <name evidence="1" type="ORF">TM35_000041910</name>
</gene>
<dbReference type="GeneID" id="39982165"/>
<proteinExistence type="predicted"/>
<protein>
    <submittedName>
        <fullName evidence="1">Uncharacterized protein</fullName>
    </submittedName>
</protein>
<evidence type="ECO:0000313" key="1">
    <source>
        <dbReference type="EMBL" id="ORC91977.1"/>
    </source>
</evidence>
<comment type="caution">
    <text evidence="1">The sequence shown here is derived from an EMBL/GenBank/DDBJ whole genome shotgun (WGS) entry which is preliminary data.</text>
</comment>
<evidence type="ECO:0000313" key="2">
    <source>
        <dbReference type="Proteomes" id="UP000192257"/>
    </source>
</evidence>
<name>A0A1X0P4W0_9TRYP</name>
<keyword evidence="2" id="KW-1185">Reference proteome</keyword>